<organism evidence="1 2">
    <name type="scientific">Candidatus Daviesbacteria bacterium GW2011_GWA2_42_7</name>
    <dbReference type="NCBI Taxonomy" id="1618425"/>
    <lineage>
        <taxon>Bacteria</taxon>
        <taxon>Candidatus Daviesiibacteriota</taxon>
    </lineage>
</organism>
<dbReference type="EMBL" id="LCEJ01000007">
    <property type="protein sequence ID" value="KKS71013.1"/>
    <property type="molecule type" value="Genomic_DNA"/>
</dbReference>
<evidence type="ECO:0008006" key="3">
    <source>
        <dbReference type="Google" id="ProtNLM"/>
    </source>
</evidence>
<gene>
    <name evidence="1" type="ORF">UV41_C0007G0013</name>
</gene>
<protein>
    <recommendedName>
        <fullName evidence="3">Peptidase M23 domain-containing protein</fullName>
    </recommendedName>
</protein>
<accession>A0A0G1E8W5</accession>
<dbReference type="Proteomes" id="UP000034785">
    <property type="component" value="Unassembled WGS sequence"/>
</dbReference>
<evidence type="ECO:0000313" key="2">
    <source>
        <dbReference type="Proteomes" id="UP000034785"/>
    </source>
</evidence>
<dbReference type="AlphaFoldDB" id="A0A0G1E8W5"/>
<name>A0A0G1E8W5_9BACT</name>
<reference evidence="1 2" key="1">
    <citation type="journal article" date="2015" name="Nature">
        <title>rRNA introns, odd ribosomes, and small enigmatic genomes across a large radiation of phyla.</title>
        <authorList>
            <person name="Brown C.T."/>
            <person name="Hug L.A."/>
            <person name="Thomas B.C."/>
            <person name="Sharon I."/>
            <person name="Castelle C.J."/>
            <person name="Singh A."/>
            <person name="Wilkins M.J."/>
            <person name="Williams K.H."/>
            <person name="Banfield J.F."/>
        </authorList>
    </citation>
    <scope>NUCLEOTIDE SEQUENCE [LARGE SCALE GENOMIC DNA]</scope>
</reference>
<sequence>MGIGALILILVAVVFFSVNFNENKPPPEFTANFVNLDKIEKISKYRSCAGHVTVPQDGRESKRSMKHYFEVKPEFAKARAVEIYAPYEGFVTTLRSDPGEGLEGEIWIVPKRKVAMLPPFGVWQFSVQHIEVKKDLKQGSEVKDGEIIGYAAFSGGRIPTFDIVYGKMAFPPAPKKIDNWNSPFGDLDSVFNHMSDGVLAQYQQKGVSQKEIVLSKEARDQNPCVYRENGPYFENRDDLANWILLK</sequence>
<comment type="caution">
    <text evidence="1">The sequence shown here is derived from an EMBL/GenBank/DDBJ whole genome shotgun (WGS) entry which is preliminary data.</text>
</comment>
<evidence type="ECO:0000313" key="1">
    <source>
        <dbReference type="EMBL" id="KKS71013.1"/>
    </source>
</evidence>
<proteinExistence type="predicted"/>